<dbReference type="EMBL" id="JAPDFW010000022">
    <property type="protein sequence ID" value="KAJ5079880.1"/>
    <property type="molecule type" value="Genomic_DNA"/>
</dbReference>
<sequence>MSLFKENQILPIGFDTAIYLINKIPQNILLHLSSQAIQAIQYKSTIPKCNEIQEELNKNNVSLEENEVKTLIHAILMIFREAALKEDLTEQEFYQFLSKNTFIKSETNTILATFWKEKRLSIEKSRIPIVGKIVDFQWKLGVSFESSHCVDLSQAFVSILMKVANQDNVVSVYSFEMTISEFENMFKSFEQMLEMLDLL</sequence>
<dbReference type="Proteomes" id="UP001149090">
    <property type="component" value="Unassembled WGS sequence"/>
</dbReference>
<proteinExistence type="inferred from homology"/>
<evidence type="ECO:0000256" key="2">
    <source>
        <dbReference type="ARBA" id="ARBA00093468"/>
    </source>
</evidence>
<dbReference type="OrthoDB" id="10251827at2759"/>
<protein>
    <recommendedName>
        <fullName evidence="1">COMM domain-containing protein 6</fullName>
    </recommendedName>
</protein>
<accession>A0A9Q0LZ07</accession>
<dbReference type="AlphaFoldDB" id="A0A9Q0LZ07"/>
<name>A0A9Q0LZ07_ANAIG</name>
<dbReference type="OMA" id="TISQFQN"/>
<comment type="similarity">
    <text evidence="2">Belongs to the COMM domain-containing protein 6 family.</text>
</comment>
<dbReference type="Pfam" id="PF07258">
    <property type="entry name" value="COMM_domain"/>
    <property type="match status" value="1"/>
</dbReference>
<evidence type="ECO:0000313" key="5">
    <source>
        <dbReference type="Proteomes" id="UP001149090"/>
    </source>
</evidence>
<reference evidence="4" key="1">
    <citation type="submission" date="2022-10" db="EMBL/GenBank/DDBJ databases">
        <title>Novel sulphate-reducing endosymbionts in the free-living metamonad Anaeramoeba.</title>
        <authorList>
            <person name="Jerlstrom-Hultqvist J."/>
            <person name="Cepicka I."/>
            <person name="Gallot-Lavallee L."/>
            <person name="Salas-Leiva D."/>
            <person name="Curtis B.A."/>
            <person name="Zahonova K."/>
            <person name="Pipaliya S."/>
            <person name="Dacks J."/>
            <person name="Roger A.J."/>
        </authorList>
    </citation>
    <scope>NUCLEOTIDE SEQUENCE</scope>
    <source>
        <strain evidence="4">BMAN</strain>
    </source>
</reference>
<dbReference type="PANTHER" id="PTHR16231:SF5">
    <property type="entry name" value="COMM DOMAIN-CONTAINING PROTEIN 6"/>
    <property type="match status" value="1"/>
</dbReference>
<organism evidence="4 5">
    <name type="scientific">Anaeramoeba ignava</name>
    <name type="common">Anaerobic marine amoeba</name>
    <dbReference type="NCBI Taxonomy" id="1746090"/>
    <lineage>
        <taxon>Eukaryota</taxon>
        <taxon>Metamonada</taxon>
        <taxon>Anaeramoebidae</taxon>
        <taxon>Anaeramoeba</taxon>
    </lineage>
</organism>
<dbReference type="PROSITE" id="PS51269">
    <property type="entry name" value="COMM"/>
    <property type="match status" value="1"/>
</dbReference>
<dbReference type="InterPro" id="IPR047155">
    <property type="entry name" value="COMMD4/6/7/8"/>
</dbReference>
<evidence type="ECO:0000313" key="4">
    <source>
        <dbReference type="EMBL" id="KAJ5079880.1"/>
    </source>
</evidence>
<keyword evidence="5" id="KW-1185">Reference proteome</keyword>
<evidence type="ECO:0000259" key="3">
    <source>
        <dbReference type="PROSITE" id="PS51269"/>
    </source>
</evidence>
<feature type="domain" description="COMM" evidence="3">
    <location>
        <begin position="132"/>
        <end position="199"/>
    </location>
</feature>
<dbReference type="InterPro" id="IPR017920">
    <property type="entry name" value="COMM"/>
</dbReference>
<dbReference type="PANTHER" id="PTHR16231">
    <property type="entry name" value="COMM DOMAIN-CONTAINING PROTEIN 4-8 FAMILY MEMBER"/>
    <property type="match status" value="1"/>
</dbReference>
<comment type="caution">
    <text evidence="4">The sequence shown here is derived from an EMBL/GenBank/DDBJ whole genome shotgun (WGS) entry which is preliminary data.</text>
</comment>
<gene>
    <name evidence="4" type="ORF">M0811_04193</name>
</gene>
<evidence type="ECO:0000256" key="1">
    <source>
        <dbReference type="ARBA" id="ARBA00039908"/>
    </source>
</evidence>